<dbReference type="GO" id="GO:0005829">
    <property type="term" value="C:cytosol"/>
    <property type="evidence" value="ECO:0007669"/>
    <property type="project" value="TreeGrafter"/>
</dbReference>
<comment type="caution">
    <text evidence="5">The sequence shown here is derived from an EMBL/GenBank/DDBJ whole genome shotgun (WGS) entry which is preliminary data.</text>
</comment>
<dbReference type="GO" id="GO:0005524">
    <property type="term" value="F:ATP binding"/>
    <property type="evidence" value="ECO:0007669"/>
    <property type="project" value="UniProtKB-KW"/>
</dbReference>
<keyword evidence="3" id="KW-0067">ATP-binding</keyword>
<keyword evidence="1" id="KW-0436">Ligase</keyword>
<protein>
    <recommendedName>
        <fullName evidence="4">Glutamine amidotransferase type-2 domain-containing protein</fullName>
    </recommendedName>
</protein>
<dbReference type="Gene3D" id="3.60.20.10">
    <property type="entry name" value="Glutamine Phosphoribosylpyrophosphate, subunit 1, domain 1"/>
    <property type="match status" value="1"/>
</dbReference>
<reference evidence="5" key="1">
    <citation type="journal article" date="2014" name="Front. Microbiol.">
        <title>High frequency of phylogenetically diverse reductive dehalogenase-homologous genes in deep subseafloor sedimentary metagenomes.</title>
        <authorList>
            <person name="Kawai M."/>
            <person name="Futagami T."/>
            <person name="Toyoda A."/>
            <person name="Takaki Y."/>
            <person name="Nishi S."/>
            <person name="Hori S."/>
            <person name="Arai W."/>
            <person name="Tsubouchi T."/>
            <person name="Morono Y."/>
            <person name="Uchiyama I."/>
            <person name="Ito T."/>
            <person name="Fujiyama A."/>
            <person name="Inagaki F."/>
            <person name="Takami H."/>
        </authorList>
    </citation>
    <scope>NUCLEOTIDE SEQUENCE</scope>
    <source>
        <strain evidence="5">Expedition CK06-06</strain>
    </source>
</reference>
<dbReference type="InterPro" id="IPR029055">
    <property type="entry name" value="Ntn_hydrolases_N"/>
</dbReference>
<dbReference type="PANTHER" id="PTHR11772">
    <property type="entry name" value="ASPARAGINE SYNTHETASE"/>
    <property type="match status" value="1"/>
</dbReference>
<dbReference type="Gene3D" id="3.40.50.620">
    <property type="entry name" value="HUPs"/>
    <property type="match status" value="1"/>
</dbReference>
<dbReference type="EMBL" id="BART01006844">
    <property type="protein sequence ID" value="GAG70631.1"/>
    <property type="molecule type" value="Genomic_DNA"/>
</dbReference>
<dbReference type="PANTHER" id="PTHR11772:SF2">
    <property type="entry name" value="ASPARAGINE SYNTHETASE [GLUTAMINE-HYDROLYZING]"/>
    <property type="match status" value="1"/>
</dbReference>
<feature type="domain" description="Glutamine amidotransferase type-2" evidence="4">
    <location>
        <begin position="1"/>
        <end position="84"/>
    </location>
</feature>
<dbReference type="Pfam" id="PF00733">
    <property type="entry name" value="Asn_synthase"/>
    <property type="match status" value="2"/>
</dbReference>
<sequence length="404" mass="45468">ADLLVSLYSRFGPTFVERLDGDFALCLATDNELILARDSVGLRPLFYGYKDGALHFASEMKALLGLCAEVLELPPGHVYTQQQGLRPFKSPRYSVPEFDSPEEAARILAELLQGAVEMRLKAGNVSGVLLSGGLDSSIVAYLAKEFQPDLKTFTVGASINDSEDLRRAREMAQYLGTEHYDYIYREREIEQVLPQVIYHLESFDEDCVYGAVANYFAARLAAQHTDCVLCGEGADEFLGGYHELKEARNEIEFLQLSQDLISNAYHTALQRLDRMMAAHSLEFRPPFLDGRVIAFCSKIPPAWKVYGKKKVEKWILRKAFAGLLPSNISNRVKQAFASGAGSAKVTELIGQRACSAEDSTYEQTESTIALKSEAEIYYYRLFKEKFPEDSFEKLVTRWDPLTRR</sequence>
<dbReference type="GO" id="GO:0006529">
    <property type="term" value="P:asparagine biosynthetic process"/>
    <property type="evidence" value="ECO:0007669"/>
    <property type="project" value="InterPro"/>
</dbReference>
<feature type="non-terminal residue" evidence="5">
    <location>
        <position position="1"/>
    </location>
</feature>
<dbReference type="SUPFAM" id="SSF52402">
    <property type="entry name" value="Adenine nucleotide alpha hydrolases-like"/>
    <property type="match status" value="1"/>
</dbReference>
<dbReference type="Pfam" id="PF13537">
    <property type="entry name" value="GATase_7"/>
    <property type="match status" value="1"/>
</dbReference>
<dbReference type="InterPro" id="IPR050795">
    <property type="entry name" value="Asn_Synthetase"/>
</dbReference>
<evidence type="ECO:0000259" key="4">
    <source>
        <dbReference type="PROSITE" id="PS51278"/>
    </source>
</evidence>
<dbReference type="InterPro" id="IPR001962">
    <property type="entry name" value="Asn_synthase"/>
</dbReference>
<organism evidence="5">
    <name type="scientific">marine sediment metagenome</name>
    <dbReference type="NCBI Taxonomy" id="412755"/>
    <lineage>
        <taxon>unclassified sequences</taxon>
        <taxon>metagenomes</taxon>
        <taxon>ecological metagenomes</taxon>
    </lineage>
</organism>
<evidence type="ECO:0000256" key="2">
    <source>
        <dbReference type="ARBA" id="ARBA00022741"/>
    </source>
</evidence>
<dbReference type="CDD" id="cd01991">
    <property type="entry name" value="Asn_synthase_B_C"/>
    <property type="match status" value="1"/>
</dbReference>
<dbReference type="SUPFAM" id="SSF56235">
    <property type="entry name" value="N-terminal nucleophile aminohydrolases (Ntn hydrolases)"/>
    <property type="match status" value="1"/>
</dbReference>
<dbReference type="PROSITE" id="PS51278">
    <property type="entry name" value="GATASE_TYPE_2"/>
    <property type="match status" value="1"/>
</dbReference>
<keyword evidence="2" id="KW-0547">Nucleotide-binding</keyword>
<name>X1BF51_9ZZZZ</name>
<dbReference type="GO" id="GO:0004066">
    <property type="term" value="F:asparagine synthase (glutamine-hydrolyzing) activity"/>
    <property type="evidence" value="ECO:0007669"/>
    <property type="project" value="InterPro"/>
</dbReference>
<dbReference type="AlphaFoldDB" id="X1BF51"/>
<evidence type="ECO:0000256" key="3">
    <source>
        <dbReference type="ARBA" id="ARBA00022840"/>
    </source>
</evidence>
<gene>
    <name evidence="5" type="ORF">S01H4_15624</name>
</gene>
<evidence type="ECO:0000256" key="1">
    <source>
        <dbReference type="ARBA" id="ARBA00022598"/>
    </source>
</evidence>
<evidence type="ECO:0000313" key="5">
    <source>
        <dbReference type="EMBL" id="GAG70631.1"/>
    </source>
</evidence>
<proteinExistence type="predicted"/>
<dbReference type="InterPro" id="IPR017932">
    <property type="entry name" value="GATase_2_dom"/>
</dbReference>
<accession>X1BF51</accession>
<dbReference type="InterPro" id="IPR014729">
    <property type="entry name" value="Rossmann-like_a/b/a_fold"/>
</dbReference>